<evidence type="ECO:0000256" key="1">
    <source>
        <dbReference type="SAM" id="Coils"/>
    </source>
</evidence>
<feature type="coiled-coil region" evidence="1">
    <location>
        <begin position="316"/>
        <end position="343"/>
    </location>
</feature>
<evidence type="ECO:0000256" key="2">
    <source>
        <dbReference type="SAM" id="MobiDB-lite"/>
    </source>
</evidence>
<evidence type="ECO:0000313" key="3">
    <source>
        <dbReference type="Proteomes" id="UP001515500"/>
    </source>
</evidence>
<keyword evidence="3" id="KW-1185">Reference proteome</keyword>
<dbReference type="GeneID" id="120261899"/>
<reference evidence="4" key="1">
    <citation type="submission" date="2025-08" db="UniProtKB">
        <authorList>
            <consortium name="RefSeq"/>
        </authorList>
    </citation>
    <scope>IDENTIFICATION</scope>
</reference>
<dbReference type="PANTHER" id="PTHR31071">
    <property type="entry name" value="GB|AAF24581.1"/>
    <property type="match status" value="1"/>
</dbReference>
<name>A0AB40BFU8_DIOCR</name>
<protein>
    <submittedName>
        <fullName evidence="4">Uncharacterized protein At5g41620-like isoform X1</fullName>
    </submittedName>
</protein>
<dbReference type="PANTHER" id="PTHR31071:SF9">
    <property type="entry name" value="INTRACELLULAR PROTEIN TRANSPORT PROTEIN USO1-RELATED"/>
    <property type="match status" value="1"/>
</dbReference>
<dbReference type="RefSeq" id="XP_039125848.1">
    <property type="nucleotide sequence ID" value="XM_039269914.1"/>
</dbReference>
<proteinExistence type="predicted"/>
<gene>
    <name evidence="4" type="primary">LOC120261899</name>
</gene>
<dbReference type="InterPro" id="IPR043424">
    <property type="entry name" value="BLT-like"/>
</dbReference>
<sequence>MGGEKGGAAVDNECAGGGGDEKQEFLGVKLRKRLTLGWKGGPCTPVPNWKLEPGPSFATAAALSARKLGANLWEMQGLSESPLMSRRGGKASRRKDMELVDDVPDLPAVSIRRSAGSPRRHASNASIEHHKLIESIRAMQSGSPASCSSMEVVTPFSQPLSPGSSLDFKGRLQDSGYSLKTSTELLKVLNWIWRREEQHESNVSLVKELKLELQHARRRIQELMQDQQVYRNEMDDMVKQVAENKLFRKNKEQDRLKDMMQSISNELEDEKRLRRRSESLHRKLGKELSQVKLAFAESVEDLDRQRKTNVLLENLCDEFAKGIREYEQELRALKQKAKGDSDHKFDRLVLHMSEAWLDERLQMAQENGDMNEKGSITDRLRGEIKNFFRARLANNAIAHPKDGRKESNLRRRSLESVCLNKSVSAPQVAVADDGSTSSDLHCFELNMNMNDSAKHDQSNHRSEIADICESLWQKDTKSRNVNKMQLREKKLLKSRRSYTAPETGAGANQIELVMSENFEKYHLKEAGLHDKTIDNSMKNSSECSDGCKVHPYDDHAEESRNHISWRGHFVPVGVGDAGADVHTAFSPVKQWDHRHASPELEISQCSSELLPGVKKNGLKAKLLEARLKGKHSRVKMTMKMKQQTAVS</sequence>
<evidence type="ECO:0000313" key="4">
    <source>
        <dbReference type="RefSeq" id="XP_039125848.1"/>
    </source>
</evidence>
<accession>A0AB40BFU8</accession>
<dbReference type="AlphaFoldDB" id="A0AB40BFU8"/>
<feature type="coiled-coil region" evidence="1">
    <location>
        <begin position="206"/>
        <end position="273"/>
    </location>
</feature>
<keyword evidence="1" id="KW-0175">Coiled coil</keyword>
<feature type="region of interest" description="Disordered" evidence="2">
    <location>
        <begin position="1"/>
        <end position="21"/>
    </location>
</feature>
<dbReference type="Proteomes" id="UP001515500">
    <property type="component" value="Chromosome 5"/>
</dbReference>
<organism evidence="3 4">
    <name type="scientific">Dioscorea cayennensis subsp. rotundata</name>
    <name type="common">White Guinea yam</name>
    <name type="synonym">Dioscorea rotundata</name>
    <dbReference type="NCBI Taxonomy" id="55577"/>
    <lineage>
        <taxon>Eukaryota</taxon>
        <taxon>Viridiplantae</taxon>
        <taxon>Streptophyta</taxon>
        <taxon>Embryophyta</taxon>
        <taxon>Tracheophyta</taxon>
        <taxon>Spermatophyta</taxon>
        <taxon>Magnoliopsida</taxon>
        <taxon>Liliopsida</taxon>
        <taxon>Dioscoreales</taxon>
        <taxon>Dioscoreaceae</taxon>
        <taxon>Dioscorea</taxon>
    </lineage>
</organism>